<dbReference type="Proteomes" id="UP000051562">
    <property type="component" value="Unassembled WGS sequence"/>
</dbReference>
<evidence type="ECO:0000313" key="1">
    <source>
        <dbReference type="EMBL" id="KQK30011.1"/>
    </source>
</evidence>
<dbReference type="AlphaFoldDB" id="A0A0Q3KKB3"/>
<gene>
    <name evidence="1" type="ORF">ARD30_16320</name>
</gene>
<name>A0A0Q3KKB3_9HYPH</name>
<keyword evidence="2" id="KW-1185">Reference proteome</keyword>
<dbReference type="EMBL" id="LMAR01000044">
    <property type="protein sequence ID" value="KQK30011.1"/>
    <property type="molecule type" value="Genomic_DNA"/>
</dbReference>
<protein>
    <submittedName>
        <fullName evidence="1">Uncharacterized protein</fullName>
    </submittedName>
</protein>
<sequence>MVFMPTVAGGGFGIWFPIERMVQFARADAINAADKTNLAALAASTKVEMVQGALTELRVHVAETDVSKSGLREQVGQVMDLLRDVQNDVGSVNERLDRVIEARQLEPRPQDGFKPP</sequence>
<comment type="caution">
    <text evidence="1">The sequence shown here is derived from an EMBL/GenBank/DDBJ whole genome shotgun (WGS) entry which is preliminary data.</text>
</comment>
<accession>A0A0Q3KKB3</accession>
<reference evidence="1 2" key="1">
    <citation type="submission" date="2015-10" db="EMBL/GenBank/DDBJ databases">
        <title>Draft genome of Bosea thiooxidans.</title>
        <authorList>
            <person name="Wang X."/>
        </authorList>
    </citation>
    <scope>NUCLEOTIDE SEQUENCE [LARGE SCALE GENOMIC DNA]</scope>
    <source>
        <strain evidence="1 2">CGMCC 9174</strain>
    </source>
</reference>
<organism evidence="1 2">
    <name type="scientific">Bosea thiooxidans</name>
    <dbReference type="NCBI Taxonomy" id="53254"/>
    <lineage>
        <taxon>Bacteria</taxon>
        <taxon>Pseudomonadati</taxon>
        <taxon>Pseudomonadota</taxon>
        <taxon>Alphaproteobacteria</taxon>
        <taxon>Hyphomicrobiales</taxon>
        <taxon>Boseaceae</taxon>
        <taxon>Bosea</taxon>
    </lineage>
</organism>
<evidence type="ECO:0000313" key="2">
    <source>
        <dbReference type="Proteomes" id="UP000051562"/>
    </source>
</evidence>
<proteinExistence type="predicted"/>